<dbReference type="EMBL" id="DS783964">
    <property type="protein sequence ID" value="EEC09790.1"/>
    <property type="molecule type" value="Genomic_DNA"/>
</dbReference>
<proteinExistence type="predicted"/>
<feature type="region of interest" description="Disordered" evidence="1">
    <location>
        <begin position="1"/>
        <end position="88"/>
    </location>
</feature>
<feature type="non-terminal residue" evidence="2">
    <location>
        <position position="88"/>
    </location>
</feature>
<evidence type="ECO:0000256" key="1">
    <source>
        <dbReference type="SAM" id="MobiDB-lite"/>
    </source>
</evidence>
<dbReference type="VEuPathDB" id="VectorBase:ISCW019288"/>
<feature type="compositionally biased region" description="Polar residues" evidence="1">
    <location>
        <begin position="18"/>
        <end position="30"/>
    </location>
</feature>
<accession>B7PT61</accession>
<name>B7PT61_IXOSC</name>
<reference evidence="2" key="1">
    <citation type="submission" date="2008-03" db="EMBL/GenBank/DDBJ databases">
        <title>Annotation of Ixodes scapularis.</title>
        <authorList>
            <consortium name="Ixodes scapularis Genome Project Consortium"/>
            <person name="Caler E."/>
            <person name="Hannick L.I."/>
            <person name="Bidwell S."/>
            <person name="Joardar V."/>
            <person name="Thiagarajan M."/>
            <person name="Amedeo P."/>
            <person name="Galinsky K.J."/>
            <person name="Schobel S."/>
            <person name="Inman J."/>
            <person name="Hostetler J."/>
            <person name="Miller J."/>
            <person name="Hammond M."/>
            <person name="Megy K."/>
            <person name="Lawson D."/>
            <person name="Kodira C."/>
            <person name="Sutton G."/>
            <person name="Meyer J."/>
            <person name="Hill C.A."/>
            <person name="Birren B."/>
            <person name="Nene V."/>
            <person name="Collins F."/>
            <person name="Alarcon-Chaidez F."/>
            <person name="Wikel S."/>
            <person name="Strausberg R."/>
        </authorList>
    </citation>
    <scope>NUCLEOTIDE SEQUENCE [LARGE SCALE GENOMIC DNA]</scope>
    <source>
        <strain evidence="2">Wikel colony</strain>
    </source>
</reference>
<feature type="compositionally biased region" description="Pro residues" evidence="1">
    <location>
        <begin position="1"/>
        <end position="11"/>
    </location>
</feature>
<feature type="non-terminal residue" evidence="2">
    <location>
        <position position="1"/>
    </location>
</feature>
<sequence length="88" mass="9610">SRRPCPSPPKPNRFHMTGQISSYPCLQNDSPDQRPTVPATAAANPRTHTHAPVTSGPPQRASEHKHTHTHTRRPQSRKASKEAAPAPP</sequence>
<dbReference type="HOGENOM" id="CLU_2489702_0_0_1"/>
<dbReference type="AlphaFoldDB" id="B7PT61"/>
<evidence type="ECO:0000313" key="2">
    <source>
        <dbReference type="EMBL" id="EEC09790.1"/>
    </source>
</evidence>
<feature type="compositionally biased region" description="Basic residues" evidence="1">
    <location>
        <begin position="63"/>
        <end position="78"/>
    </location>
</feature>
<gene>
    <name evidence="2" type="ORF">IscW_ISCW019288</name>
</gene>
<protein>
    <submittedName>
        <fullName evidence="2">Uncharacterized protein</fullName>
    </submittedName>
</protein>
<organism>
    <name type="scientific">Ixodes scapularis</name>
    <name type="common">Black-legged tick</name>
    <name type="synonym">Deer tick</name>
    <dbReference type="NCBI Taxonomy" id="6945"/>
    <lineage>
        <taxon>Eukaryota</taxon>
        <taxon>Metazoa</taxon>
        <taxon>Ecdysozoa</taxon>
        <taxon>Arthropoda</taxon>
        <taxon>Chelicerata</taxon>
        <taxon>Arachnida</taxon>
        <taxon>Acari</taxon>
        <taxon>Parasitiformes</taxon>
        <taxon>Ixodida</taxon>
        <taxon>Ixodoidea</taxon>
        <taxon>Ixodidae</taxon>
        <taxon>Ixodinae</taxon>
        <taxon>Ixodes</taxon>
    </lineage>
</organism>
<dbReference type="VEuPathDB" id="VectorBase:ISCI019288"/>
<dbReference type="PaxDb" id="6945-B7PT61"/>